<evidence type="ECO:0000256" key="1">
    <source>
        <dbReference type="SAM" id="MobiDB-lite"/>
    </source>
</evidence>
<comment type="caution">
    <text evidence="3">The sequence shown here is derived from an EMBL/GenBank/DDBJ whole genome shotgun (WGS) entry which is preliminary data.</text>
</comment>
<dbReference type="Gene3D" id="3.40.250.10">
    <property type="entry name" value="Rhodanese-like domain"/>
    <property type="match status" value="1"/>
</dbReference>
<dbReference type="Proteomes" id="UP000324767">
    <property type="component" value="Unassembled WGS sequence"/>
</dbReference>
<dbReference type="InterPro" id="IPR036873">
    <property type="entry name" value="Rhodanese-like_dom_sf"/>
</dbReference>
<dbReference type="CDD" id="cd01519">
    <property type="entry name" value="RHOD_HSP67B2"/>
    <property type="match status" value="1"/>
</dbReference>
<dbReference type="PROSITE" id="PS50206">
    <property type="entry name" value="RHODANESE_3"/>
    <property type="match status" value="1"/>
</dbReference>
<dbReference type="AlphaFoldDB" id="A0A5M8PIU1"/>
<dbReference type="Pfam" id="PF00581">
    <property type="entry name" value="Rhodanese"/>
    <property type="match status" value="1"/>
</dbReference>
<name>A0A5M8PIU1_9LECA</name>
<dbReference type="GO" id="GO:0005739">
    <property type="term" value="C:mitochondrion"/>
    <property type="evidence" value="ECO:0007669"/>
    <property type="project" value="TreeGrafter"/>
</dbReference>
<proteinExistence type="predicted"/>
<sequence length="178" mass="19578">MASKRAFTSILSRSLRNPISNHPLSTPPLYKSLSPRPSPQARYPLLHPQRRWDSTSASPPKAYTFDEIKHLISNPSPSRILIDVREPHELHSTGRIPTAYNLPIASSPDALFLPAADFEDKFDFAKPSADTEVVFYCKAGVRSRTAARMAKMAGWEKVGEYGAVGWSGWGRGGGRDGG</sequence>
<dbReference type="SMART" id="SM00450">
    <property type="entry name" value="RHOD"/>
    <property type="match status" value="1"/>
</dbReference>
<evidence type="ECO:0000259" key="2">
    <source>
        <dbReference type="PROSITE" id="PS50206"/>
    </source>
</evidence>
<evidence type="ECO:0000313" key="4">
    <source>
        <dbReference type="Proteomes" id="UP000324767"/>
    </source>
</evidence>
<reference evidence="3 4" key="1">
    <citation type="submission" date="2019-09" db="EMBL/GenBank/DDBJ databases">
        <title>The hologenome of the rock-dwelling lichen Lasallia pustulata.</title>
        <authorList>
            <person name="Greshake Tzovaras B."/>
            <person name="Segers F."/>
            <person name="Bicker A."/>
            <person name="Dal Grande F."/>
            <person name="Otte J."/>
            <person name="Hankeln T."/>
            <person name="Schmitt I."/>
            <person name="Ebersberger I."/>
        </authorList>
    </citation>
    <scope>NUCLEOTIDE SEQUENCE [LARGE SCALE GENOMIC DNA]</scope>
    <source>
        <strain evidence="3">A1-1</strain>
    </source>
</reference>
<dbReference type="PANTHER" id="PTHR44086">
    <property type="entry name" value="THIOSULFATE SULFURTRANSFERASE RDL2, MITOCHONDRIAL-RELATED"/>
    <property type="match status" value="1"/>
</dbReference>
<evidence type="ECO:0000313" key="3">
    <source>
        <dbReference type="EMBL" id="KAA6408522.1"/>
    </source>
</evidence>
<dbReference type="PANTHER" id="PTHR44086:SF10">
    <property type="entry name" value="THIOSULFATE SULFURTRANSFERASE_RHODANESE-LIKE DOMAIN-CONTAINING PROTEIN 3"/>
    <property type="match status" value="1"/>
</dbReference>
<accession>A0A5M8PIU1</accession>
<dbReference type="SUPFAM" id="SSF52821">
    <property type="entry name" value="Rhodanese/Cell cycle control phosphatase"/>
    <property type="match status" value="1"/>
</dbReference>
<dbReference type="GO" id="GO:0004792">
    <property type="term" value="F:thiosulfate-cyanide sulfurtransferase activity"/>
    <property type="evidence" value="ECO:0007669"/>
    <property type="project" value="TreeGrafter"/>
</dbReference>
<dbReference type="InterPro" id="IPR001763">
    <property type="entry name" value="Rhodanese-like_dom"/>
</dbReference>
<organism evidence="3 4">
    <name type="scientific">Lasallia pustulata</name>
    <dbReference type="NCBI Taxonomy" id="136370"/>
    <lineage>
        <taxon>Eukaryota</taxon>
        <taxon>Fungi</taxon>
        <taxon>Dikarya</taxon>
        <taxon>Ascomycota</taxon>
        <taxon>Pezizomycotina</taxon>
        <taxon>Lecanoromycetes</taxon>
        <taxon>OSLEUM clade</taxon>
        <taxon>Umbilicariomycetidae</taxon>
        <taxon>Umbilicariales</taxon>
        <taxon>Umbilicariaceae</taxon>
        <taxon>Lasallia</taxon>
    </lineage>
</organism>
<feature type="domain" description="Rhodanese" evidence="2">
    <location>
        <begin position="75"/>
        <end position="178"/>
    </location>
</feature>
<gene>
    <name evidence="3" type="ORF">FRX48_07604</name>
</gene>
<dbReference type="OrthoDB" id="566238at2759"/>
<feature type="region of interest" description="Disordered" evidence="1">
    <location>
        <begin position="16"/>
        <end position="58"/>
    </location>
</feature>
<dbReference type="EMBL" id="VXIT01000013">
    <property type="protein sequence ID" value="KAA6408522.1"/>
    <property type="molecule type" value="Genomic_DNA"/>
</dbReference>
<protein>
    <recommendedName>
        <fullName evidence="2">Rhodanese domain-containing protein</fullName>
    </recommendedName>
</protein>